<keyword evidence="7" id="KW-1185">Reference proteome</keyword>
<dbReference type="Proteomes" id="UP001152797">
    <property type="component" value="Unassembled WGS sequence"/>
</dbReference>
<dbReference type="InterPro" id="IPR041677">
    <property type="entry name" value="DNA2/NAM7_AAA_11"/>
</dbReference>
<evidence type="ECO:0000313" key="5">
    <source>
        <dbReference type="EMBL" id="CAL1174143.1"/>
    </source>
</evidence>
<evidence type="ECO:0000259" key="3">
    <source>
        <dbReference type="SMART" id="SM00487"/>
    </source>
</evidence>
<dbReference type="Pfam" id="PF13087">
    <property type="entry name" value="AAA_12"/>
    <property type="match status" value="1"/>
</dbReference>
<evidence type="ECO:0000256" key="2">
    <source>
        <dbReference type="SAM" id="MobiDB-lite"/>
    </source>
</evidence>
<reference evidence="4" key="1">
    <citation type="submission" date="2022-10" db="EMBL/GenBank/DDBJ databases">
        <authorList>
            <person name="Chen Y."/>
            <person name="Dougan E. K."/>
            <person name="Chan C."/>
            <person name="Rhodes N."/>
            <person name="Thang M."/>
        </authorList>
    </citation>
    <scope>NUCLEOTIDE SEQUENCE</scope>
</reference>
<proteinExistence type="predicted"/>
<feature type="domain" description="Helicase ATP-binding" evidence="3">
    <location>
        <begin position="426"/>
        <end position="642"/>
    </location>
</feature>
<keyword evidence="6" id="KW-0067">ATP-binding</keyword>
<dbReference type="SUPFAM" id="SSF52540">
    <property type="entry name" value="P-loop containing nucleoside triphosphate hydrolases"/>
    <property type="match status" value="1"/>
</dbReference>
<comment type="caution">
    <text evidence="4">The sequence shown here is derived from an EMBL/GenBank/DDBJ whole genome shotgun (WGS) entry which is preliminary data.</text>
</comment>
<dbReference type="Pfam" id="PF13086">
    <property type="entry name" value="AAA_11"/>
    <property type="match status" value="2"/>
</dbReference>
<dbReference type="OrthoDB" id="6513042at2759"/>
<keyword evidence="6" id="KW-0378">Hydrolase</keyword>
<name>A0A9P1M6E8_9DINO</name>
<accession>A0A9P1M6E8</accession>
<protein>
    <submittedName>
        <fullName evidence="6">Regulator of nonsense transcripts 1 (ATP-dependent helicase RENT1) (Nonsense mRNA reducing factor 1) (NORF1) (Up-frameshift suppressor 1 homolog) (HUpf1)</fullName>
    </submittedName>
</protein>
<evidence type="ECO:0000313" key="6">
    <source>
        <dbReference type="EMBL" id="CAL4808080.1"/>
    </source>
</evidence>
<sequence>MWKAPRAWRRLIRSENFEKLFAEAFKDPAFPRDRLVELLKLVAAKGGATELADVLQLVTKVEDEEKLGLNDFHQILDLLLARVPTPRAMVRVLLNLAVRRPEDVVPLVPPTIGFGRGRHNEMEEREELFKLFEGCQAVGETTDALDAFRALKKVEIEELMNRVEIPAADFSDYYPHFLILLVLDFLEELVQSQEALARMPESLMATGRLVPEMSTEISVNGKSLVCSKVGPYKFEKGDQSVGQGVLLCTAGSDPLQGGALAYGRIEMVMEDFDREGVRLILNVGGKNEVQNLDKKRSLDIYSSVNLVAFERQFQALKKIATASGAKRFPLWELLPLSGVGGDILDSWAARMRNAVNGSKGPEGRRKVADEEQDAGENPEVSGGVSKLRALAKEGPVISPKGCLLLKDFSDFLEGDEVDLDPDISESVSRLNDSQQQAVQAALAQQLTVIQGPPGTGKTHVSVEILKMWARMGVKPVLVTSHNNIAVDNIAEKAYAAGLRVVRLAKGDRVSQELDECTLNSLIEEQYPGLDYGDKTARYEACQNIIDAADVVCVTTISSASNLVSGNNRKYGAILMDEAAQTTEISALVPIANVHARRLVLVGDHCQLPATALSLEAETRGLTLSLFQRLVSRGFPSFFLDTQFRMHPCIAEHSSMEFYGGKLRSGVKPQSRLPPQGFDWPIEGEGVALLDTQRLPDRAEARDRASWCNPAEAFVLSEVLRWAGTKGGWPKSGLGCILNLIIGIIHN</sequence>
<dbReference type="PANTHER" id="PTHR10887:SF495">
    <property type="entry name" value="HELICASE SENATAXIN ISOFORM X1-RELATED"/>
    <property type="match status" value="1"/>
</dbReference>
<dbReference type="EMBL" id="CAMXCT010006832">
    <property type="protein sequence ID" value="CAI4020768.1"/>
    <property type="molecule type" value="Genomic_DNA"/>
</dbReference>
<dbReference type="SMART" id="SM00487">
    <property type="entry name" value="DEXDc"/>
    <property type="match status" value="1"/>
</dbReference>
<organism evidence="4">
    <name type="scientific">Cladocopium goreaui</name>
    <dbReference type="NCBI Taxonomy" id="2562237"/>
    <lineage>
        <taxon>Eukaryota</taxon>
        <taxon>Sar</taxon>
        <taxon>Alveolata</taxon>
        <taxon>Dinophyceae</taxon>
        <taxon>Suessiales</taxon>
        <taxon>Symbiodiniaceae</taxon>
        <taxon>Cladocopium</taxon>
    </lineage>
</organism>
<keyword evidence="6" id="KW-0547">Nucleotide-binding</keyword>
<dbReference type="InterPro" id="IPR041679">
    <property type="entry name" value="DNA2/NAM7-like_C"/>
</dbReference>
<dbReference type="InterPro" id="IPR027417">
    <property type="entry name" value="P-loop_NTPase"/>
</dbReference>
<evidence type="ECO:0000313" key="7">
    <source>
        <dbReference type="Proteomes" id="UP001152797"/>
    </source>
</evidence>
<dbReference type="GO" id="GO:0003678">
    <property type="term" value="F:DNA helicase activity"/>
    <property type="evidence" value="ECO:0007669"/>
    <property type="project" value="UniProtKB-EC"/>
</dbReference>
<dbReference type="PANTHER" id="PTHR10887">
    <property type="entry name" value="DNA2/NAM7 HELICASE FAMILY"/>
    <property type="match status" value="1"/>
</dbReference>
<evidence type="ECO:0000313" key="4">
    <source>
        <dbReference type="EMBL" id="CAI4020768.1"/>
    </source>
</evidence>
<feature type="region of interest" description="Disordered" evidence="2">
    <location>
        <begin position="354"/>
        <end position="381"/>
    </location>
</feature>
<gene>
    <name evidence="4" type="ORF">C1SCF055_LOCUS45153</name>
</gene>
<evidence type="ECO:0000256" key="1">
    <source>
        <dbReference type="ARBA" id="ARBA00048432"/>
    </source>
</evidence>
<dbReference type="EMBL" id="CAMXCT020006832">
    <property type="protein sequence ID" value="CAL1174143.1"/>
    <property type="molecule type" value="Genomic_DNA"/>
</dbReference>
<keyword evidence="6" id="KW-0347">Helicase</keyword>
<dbReference type="Gene3D" id="3.40.50.300">
    <property type="entry name" value="P-loop containing nucleotide triphosphate hydrolases"/>
    <property type="match status" value="3"/>
</dbReference>
<dbReference type="AlphaFoldDB" id="A0A9P1M6E8"/>
<dbReference type="EMBL" id="CAMXCT030006832">
    <property type="protein sequence ID" value="CAL4808080.1"/>
    <property type="molecule type" value="Genomic_DNA"/>
</dbReference>
<reference evidence="5" key="2">
    <citation type="submission" date="2024-04" db="EMBL/GenBank/DDBJ databases">
        <authorList>
            <person name="Chen Y."/>
            <person name="Shah S."/>
            <person name="Dougan E. K."/>
            <person name="Thang M."/>
            <person name="Chan C."/>
        </authorList>
    </citation>
    <scope>NUCLEOTIDE SEQUENCE [LARGE SCALE GENOMIC DNA]</scope>
</reference>
<comment type="catalytic activity">
    <reaction evidence="1">
        <text>ATP + H2O = ADP + phosphate + H(+)</text>
        <dbReference type="Rhea" id="RHEA:13065"/>
        <dbReference type="ChEBI" id="CHEBI:15377"/>
        <dbReference type="ChEBI" id="CHEBI:15378"/>
        <dbReference type="ChEBI" id="CHEBI:30616"/>
        <dbReference type="ChEBI" id="CHEBI:43474"/>
        <dbReference type="ChEBI" id="CHEBI:456216"/>
        <dbReference type="EC" id="3.6.4.12"/>
    </reaction>
    <physiologicalReaction direction="left-to-right" evidence="1">
        <dbReference type="Rhea" id="RHEA:13066"/>
    </physiologicalReaction>
</comment>
<dbReference type="InterPro" id="IPR045055">
    <property type="entry name" value="DNA2/NAM7-like"/>
</dbReference>
<dbReference type="InterPro" id="IPR014001">
    <property type="entry name" value="Helicase_ATP-bd"/>
</dbReference>